<protein>
    <submittedName>
        <fullName evidence="2">Uncharacterized protein</fullName>
    </submittedName>
</protein>
<accession>A0A2K5F8D9</accession>
<sequence length="72" mass="8204">MLIRPVDTLFSLIFSPTCSFCSFVYPVNFSVTLCYSFLSPSLFPSVAFLLNRSLVIWASPSFLFWLLIHMGD</sequence>
<proteinExistence type="predicted"/>
<dbReference type="Ensembl" id="ENSANAT00000059779.1">
    <property type="protein sequence ID" value="ENSANAP00000041664.1"/>
    <property type="gene ID" value="ENSANAG00000038116.1"/>
</dbReference>
<keyword evidence="1" id="KW-1133">Transmembrane helix</keyword>
<reference evidence="2" key="2">
    <citation type="submission" date="2025-09" db="UniProtKB">
        <authorList>
            <consortium name="Ensembl"/>
        </authorList>
    </citation>
    <scope>IDENTIFICATION</scope>
</reference>
<keyword evidence="3" id="KW-1185">Reference proteome</keyword>
<evidence type="ECO:0000256" key="1">
    <source>
        <dbReference type="SAM" id="Phobius"/>
    </source>
</evidence>
<feature type="transmembrane region" description="Helical" evidence="1">
    <location>
        <begin position="50"/>
        <end position="68"/>
    </location>
</feature>
<feature type="transmembrane region" description="Helical" evidence="1">
    <location>
        <begin position="12"/>
        <end position="38"/>
    </location>
</feature>
<dbReference type="GeneTree" id="ENSGT00910000147020"/>
<name>A0A2K5F8D9_AOTNA</name>
<keyword evidence="1" id="KW-0812">Transmembrane</keyword>
<dbReference type="Proteomes" id="UP000233020">
    <property type="component" value="Unplaced"/>
</dbReference>
<keyword evidence="1" id="KW-0472">Membrane</keyword>
<dbReference type="OMA" id="WLLTHMG"/>
<organism evidence="2 3">
    <name type="scientific">Aotus nancymaae</name>
    <name type="common">Ma's night monkey</name>
    <dbReference type="NCBI Taxonomy" id="37293"/>
    <lineage>
        <taxon>Eukaryota</taxon>
        <taxon>Metazoa</taxon>
        <taxon>Chordata</taxon>
        <taxon>Craniata</taxon>
        <taxon>Vertebrata</taxon>
        <taxon>Euteleostomi</taxon>
        <taxon>Mammalia</taxon>
        <taxon>Eutheria</taxon>
        <taxon>Euarchontoglires</taxon>
        <taxon>Primates</taxon>
        <taxon>Haplorrhini</taxon>
        <taxon>Platyrrhini</taxon>
        <taxon>Aotidae</taxon>
        <taxon>Aotus</taxon>
    </lineage>
</organism>
<evidence type="ECO:0000313" key="3">
    <source>
        <dbReference type="Proteomes" id="UP000233020"/>
    </source>
</evidence>
<evidence type="ECO:0000313" key="2">
    <source>
        <dbReference type="Ensembl" id="ENSANAP00000041664.1"/>
    </source>
</evidence>
<reference evidence="2" key="1">
    <citation type="submission" date="2025-08" db="UniProtKB">
        <authorList>
            <consortium name="Ensembl"/>
        </authorList>
    </citation>
    <scope>IDENTIFICATION</scope>
</reference>
<dbReference type="AlphaFoldDB" id="A0A2K5F8D9"/>